<dbReference type="PANTHER" id="PTHR31704">
    <property type="entry name" value="MYB/SANT-LIKE DNA-BINDING DOMAIN PROTEIN-RELATED"/>
    <property type="match status" value="1"/>
</dbReference>
<protein>
    <submittedName>
        <fullName evidence="2">Myb_DNA-bind_3 domain-containing protein/DDE_4 domain-containing protein</fullName>
    </submittedName>
</protein>
<dbReference type="AlphaFoldDB" id="A0A1Q3BR58"/>
<name>A0A1Q3BR58_CEPFO</name>
<dbReference type="PANTHER" id="PTHR31704:SF37">
    <property type="entry name" value="HEAT SHOCK PROTEIN"/>
    <property type="match status" value="1"/>
</dbReference>
<proteinExistence type="predicted"/>
<keyword evidence="3" id="KW-1185">Reference proteome</keyword>
<organism evidence="2 3">
    <name type="scientific">Cephalotus follicularis</name>
    <name type="common">Albany pitcher plant</name>
    <dbReference type="NCBI Taxonomy" id="3775"/>
    <lineage>
        <taxon>Eukaryota</taxon>
        <taxon>Viridiplantae</taxon>
        <taxon>Streptophyta</taxon>
        <taxon>Embryophyta</taxon>
        <taxon>Tracheophyta</taxon>
        <taxon>Spermatophyta</taxon>
        <taxon>Magnoliopsida</taxon>
        <taxon>eudicotyledons</taxon>
        <taxon>Gunneridae</taxon>
        <taxon>Pentapetalae</taxon>
        <taxon>rosids</taxon>
        <taxon>fabids</taxon>
        <taxon>Oxalidales</taxon>
        <taxon>Cephalotaceae</taxon>
        <taxon>Cephalotus</taxon>
    </lineage>
</organism>
<accession>A0A1Q3BR58</accession>
<dbReference type="EMBL" id="BDDD01000805">
    <property type="protein sequence ID" value="GAV70408.1"/>
    <property type="molecule type" value="Genomic_DNA"/>
</dbReference>
<dbReference type="Proteomes" id="UP000187406">
    <property type="component" value="Unassembled WGS sequence"/>
</dbReference>
<sequence>MGKGNKVTGTRSVNDVDKANWTPSLVNMFCDACVKEIECGGKPHHHFTKSGWKNVMDDFNKRAGVSYNRGQLKNKWVNLKKDYLLWKELIGKDIGLGWDSIKKTVDVDDSWWKNCIGAIDGVHVPACINPKHQVPFIGRKGIPTQNGMDACNFDMQFIFCWAGWEGSAHDTRIFYAALRRQHINFPHPPEGNLRILKL</sequence>
<reference evidence="3" key="1">
    <citation type="submission" date="2016-04" db="EMBL/GenBank/DDBJ databases">
        <title>Cephalotus genome sequencing.</title>
        <authorList>
            <person name="Fukushima K."/>
            <person name="Hasebe M."/>
            <person name="Fang X."/>
        </authorList>
    </citation>
    <scope>NUCLEOTIDE SEQUENCE [LARGE SCALE GENOMIC DNA]</scope>
    <source>
        <strain evidence="3">cv. St1</strain>
    </source>
</reference>
<evidence type="ECO:0000259" key="1">
    <source>
        <dbReference type="Pfam" id="PF12776"/>
    </source>
</evidence>
<evidence type="ECO:0000313" key="2">
    <source>
        <dbReference type="EMBL" id="GAV70408.1"/>
    </source>
</evidence>
<dbReference type="STRING" id="3775.A0A1Q3BR58"/>
<comment type="caution">
    <text evidence="2">The sequence shown here is derived from an EMBL/GenBank/DDBJ whole genome shotgun (WGS) entry which is preliminary data.</text>
</comment>
<gene>
    <name evidence="2" type="ORF">CFOL_v3_13906</name>
</gene>
<dbReference type="OrthoDB" id="1681765at2759"/>
<dbReference type="InParanoid" id="A0A1Q3BR58"/>
<dbReference type="Pfam" id="PF12776">
    <property type="entry name" value="Myb_DNA-bind_3"/>
    <property type="match status" value="1"/>
</dbReference>
<feature type="domain" description="Myb/SANT-like" evidence="1">
    <location>
        <begin position="20"/>
        <end position="114"/>
    </location>
</feature>
<dbReference type="InterPro" id="IPR024752">
    <property type="entry name" value="Myb/SANT-like_dom"/>
</dbReference>
<evidence type="ECO:0000313" key="3">
    <source>
        <dbReference type="Proteomes" id="UP000187406"/>
    </source>
</evidence>